<dbReference type="PROSITE" id="PS50263">
    <property type="entry name" value="CN_HYDROLASE"/>
    <property type="match status" value="1"/>
</dbReference>
<evidence type="ECO:0000313" key="12">
    <source>
        <dbReference type="EMBL" id="TET44064.1"/>
    </source>
</evidence>
<dbReference type="GO" id="GO:0008795">
    <property type="term" value="F:NAD+ synthase activity"/>
    <property type="evidence" value="ECO:0007669"/>
    <property type="project" value="UniProtKB-UniRule"/>
</dbReference>
<evidence type="ECO:0000256" key="9">
    <source>
        <dbReference type="PROSITE-ProRule" id="PRU10139"/>
    </source>
</evidence>
<dbReference type="EC" id="6.3.5.1" evidence="7 8"/>
<evidence type="ECO:0000313" key="13">
    <source>
        <dbReference type="Proteomes" id="UP000315525"/>
    </source>
</evidence>
<dbReference type="NCBIfam" id="TIGR00552">
    <property type="entry name" value="nadE"/>
    <property type="match status" value="1"/>
</dbReference>
<dbReference type="Gene3D" id="3.60.110.10">
    <property type="entry name" value="Carbon-nitrogen hydrolase"/>
    <property type="match status" value="1"/>
</dbReference>
<dbReference type="SUPFAM" id="SSF56317">
    <property type="entry name" value="Carbon-nitrogen hydrolase"/>
    <property type="match status" value="1"/>
</dbReference>
<dbReference type="AlphaFoldDB" id="A0A523UNF1"/>
<evidence type="ECO:0000256" key="10">
    <source>
        <dbReference type="RuleBase" id="RU003811"/>
    </source>
</evidence>
<dbReference type="PANTHER" id="PTHR23090">
    <property type="entry name" value="NH 3 /GLUTAMINE-DEPENDENT NAD + SYNTHETASE"/>
    <property type="match status" value="1"/>
</dbReference>
<feature type="active site" description="Proton acceptor" evidence="9">
    <location>
        <position position="41"/>
    </location>
</feature>
<comment type="caution">
    <text evidence="7">Lacks conserved residue(s) required for the propagation of feature annotation.</text>
</comment>
<feature type="active site" description="Proton acceptor; for glutaminase activity" evidence="7">
    <location>
        <position position="41"/>
    </location>
</feature>
<name>A0A523UNF1_UNCT6</name>
<keyword evidence="5 7" id="KW-0067">ATP-binding</keyword>
<feature type="binding site" evidence="7">
    <location>
        <begin position="296"/>
        <end position="303"/>
    </location>
    <ligand>
        <name>ATP</name>
        <dbReference type="ChEBI" id="CHEBI:30616"/>
    </ligand>
</feature>
<dbReference type="UniPathway" id="UPA00253">
    <property type="reaction ID" value="UER00334"/>
</dbReference>
<dbReference type="Proteomes" id="UP000315525">
    <property type="component" value="Unassembled WGS sequence"/>
</dbReference>
<reference evidence="12 13" key="1">
    <citation type="submission" date="2019-03" db="EMBL/GenBank/DDBJ databases">
        <title>Metabolic potential of uncultured bacteria and archaea associated with petroleum seepage in deep-sea sediments.</title>
        <authorList>
            <person name="Dong X."/>
            <person name="Hubert C."/>
        </authorList>
    </citation>
    <scope>NUCLEOTIDE SEQUENCE [LARGE SCALE GENOMIC DNA]</scope>
    <source>
        <strain evidence="12">E44_bin18</strain>
    </source>
</reference>
<sequence length="549" mass="60943">MKIAIAQINATVGDLQANTDLAIRNIRRASDEGADLVVFPELTITGYPPKDLLLKGRFIERNKEMLNLILPECDEIACIIGFVDYASVERPVDTYDFSSPYHFSKRVLYNSAAFIRTKKIRGVQHKSKLPNYDVFDERRYFEPAKEWNLFEIASTRFGISICEDIWVDDGPTSKQAEMGADLIISISASPFYTGKLKVRTELLAKRARENQVSILYVNMVGGQDDLVFDGGSCFFNKNGEQIHVCKRFAEDFTVIDGTPKEAVTIKDEPVSEIHDALVLGIRDYVRKNSFTKVVLGLSGGIDSSVVAALAAEAVGPENVTALMMPSRISSKSSVIDAEQFAQNLGIETRLIPISNIYDSYMKTLKKEFTGTSPSVAEENIQARIRGNILMAISNKFGHLLLTTGNKSEMAVGYVTLYGDLAGGLAPLSDVTKMSVYALASYINERAGTGLIPEAIIKKEPSAELRPDQQDSDDLPPYRVLDRILQAYVEENMSSDEIVKLGLDKETVEDVIRRADQSEFKRKQAPIGIKITPKAFGFGRRMPITNNYKP</sequence>
<dbReference type="CDD" id="cd07570">
    <property type="entry name" value="GAT_Gln-NAD-synth"/>
    <property type="match status" value="1"/>
</dbReference>
<protein>
    <recommendedName>
        <fullName evidence="7 8">Glutamine-dependent NAD(+) synthetase</fullName>
        <ecNumber evidence="7 8">6.3.5.1</ecNumber>
    </recommendedName>
    <alternativeName>
        <fullName evidence="7 8">NAD(+) synthase [glutamine-hydrolyzing]</fullName>
    </alternativeName>
</protein>
<organism evidence="12 13">
    <name type="scientific">candidate division TA06 bacterium</name>
    <dbReference type="NCBI Taxonomy" id="2250710"/>
    <lineage>
        <taxon>Bacteria</taxon>
        <taxon>Bacteria division TA06</taxon>
    </lineage>
</organism>
<dbReference type="Pfam" id="PF00795">
    <property type="entry name" value="CN_hydrolase"/>
    <property type="match status" value="1"/>
</dbReference>
<keyword evidence="6 7" id="KW-0520">NAD</keyword>
<evidence type="ECO:0000256" key="2">
    <source>
        <dbReference type="ARBA" id="ARBA00007145"/>
    </source>
</evidence>
<dbReference type="GO" id="GO:0005524">
    <property type="term" value="F:ATP binding"/>
    <property type="evidence" value="ECO:0007669"/>
    <property type="project" value="UniProtKB-UniRule"/>
</dbReference>
<dbReference type="Pfam" id="PF02540">
    <property type="entry name" value="NAD_synthase"/>
    <property type="match status" value="1"/>
</dbReference>
<dbReference type="NCBIfam" id="NF010588">
    <property type="entry name" value="PRK13981.1"/>
    <property type="match status" value="1"/>
</dbReference>
<comment type="similarity">
    <text evidence="2 7 8">In the C-terminal section; belongs to the NAD synthetase family.</text>
</comment>
<accession>A0A523UNF1</accession>
<feature type="active site" description="Nucleophile; for glutaminase activity" evidence="7">
    <location>
        <position position="162"/>
    </location>
</feature>
<feature type="binding site" evidence="7">
    <location>
        <position position="520"/>
    </location>
    <ligand>
        <name>deamido-NAD(+)</name>
        <dbReference type="ChEBI" id="CHEBI:58437"/>
        <note>ligand shared between two neighboring subunits</note>
    </ligand>
</feature>
<comment type="function">
    <text evidence="7">Catalyzes the ATP-dependent amidation of deamido-NAD to form NAD. Uses L-glutamine as a nitrogen source.</text>
</comment>
<comment type="similarity">
    <text evidence="10">Belongs to the NAD synthetase family.</text>
</comment>
<dbReference type="GO" id="GO:0009435">
    <property type="term" value="P:NAD+ biosynthetic process"/>
    <property type="evidence" value="ECO:0007669"/>
    <property type="project" value="UniProtKB-UniRule"/>
</dbReference>
<comment type="catalytic activity">
    <reaction evidence="7 8">
        <text>deamido-NAD(+) + L-glutamine + ATP + H2O = L-glutamate + AMP + diphosphate + NAD(+) + H(+)</text>
        <dbReference type="Rhea" id="RHEA:24384"/>
        <dbReference type="ChEBI" id="CHEBI:15377"/>
        <dbReference type="ChEBI" id="CHEBI:15378"/>
        <dbReference type="ChEBI" id="CHEBI:29985"/>
        <dbReference type="ChEBI" id="CHEBI:30616"/>
        <dbReference type="ChEBI" id="CHEBI:33019"/>
        <dbReference type="ChEBI" id="CHEBI:57540"/>
        <dbReference type="ChEBI" id="CHEBI:58359"/>
        <dbReference type="ChEBI" id="CHEBI:58437"/>
        <dbReference type="ChEBI" id="CHEBI:456215"/>
        <dbReference type="EC" id="6.3.5.1"/>
    </reaction>
</comment>
<dbReference type="InterPro" id="IPR014729">
    <property type="entry name" value="Rossmann-like_a/b/a_fold"/>
</dbReference>
<dbReference type="InterPro" id="IPR036526">
    <property type="entry name" value="C-N_Hydrolase_sf"/>
</dbReference>
<feature type="binding site" evidence="7">
    <location>
        <position position="189"/>
    </location>
    <ligand>
        <name>L-glutamine</name>
        <dbReference type="ChEBI" id="CHEBI:58359"/>
    </ligand>
</feature>
<dbReference type="Gene3D" id="3.40.50.620">
    <property type="entry name" value="HUPs"/>
    <property type="match status" value="1"/>
</dbReference>
<dbReference type="EMBL" id="SOJN01000140">
    <property type="protein sequence ID" value="TET44064.1"/>
    <property type="molecule type" value="Genomic_DNA"/>
</dbReference>
<comment type="caution">
    <text evidence="12">The sequence shown here is derived from an EMBL/GenBank/DDBJ whole genome shotgun (WGS) entry which is preliminary data.</text>
</comment>
<dbReference type="CDD" id="cd00553">
    <property type="entry name" value="NAD_synthase"/>
    <property type="match status" value="1"/>
</dbReference>
<evidence type="ECO:0000256" key="7">
    <source>
        <dbReference type="HAMAP-Rule" id="MF_02090"/>
    </source>
</evidence>
<feature type="binding site" evidence="7">
    <location>
        <position position="408"/>
    </location>
    <ligand>
        <name>deamido-NAD(+)</name>
        <dbReference type="ChEBI" id="CHEBI:58437"/>
        <note>ligand shared between two neighboring subunits</note>
    </ligand>
</feature>
<dbReference type="InterPro" id="IPR003010">
    <property type="entry name" value="C-N_Hydrolase"/>
</dbReference>
<evidence type="ECO:0000256" key="1">
    <source>
        <dbReference type="ARBA" id="ARBA00005188"/>
    </source>
</evidence>
<dbReference type="HAMAP" id="MF_02090">
    <property type="entry name" value="NadE_glutamine_dep"/>
    <property type="match status" value="1"/>
</dbReference>
<gene>
    <name evidence="7" type="primary">nadE</name>
    <name evidence="12" type="ORF">E3J62_11370</name>
</gene>
<dbReference type="FunFam" id="3.40.50.620:FF:000106">
    <property type="entry name" value="Glutamine-dependent NAD(+) synthetase"/>
    <property type="match status" value="1"/>
</dbReference>
<evidence type="ECO:0000256" key="6">
    <source>
        <dbReference type="ARBA" id="ARBA00023027"/>
    </source>
</evidence>
<keyword evidence="4 7" id="KW-0547">Nucleotide-binding</keyword>
<feature type="binding site" evidence="7">
    <location>
        <position position="195"/>
    </location>
    <ligand>
        <name>L-glutamine</name>
        <dbReference type="ChEBI" id="CHEBI:58359"/>
    </ligand>
</feature>
<dbReference type="PIRSF" id="PIRSF006630">
    <property type="entry name" value="NADS_GAT"/>
    <property type="match status" value="1"/>
</dbReference>
<dbReference type="SUPFAM" id="SSF52402">
    <property type="entry name" value="Adenine nucleotide alpha hydrolases-like"/>
    <property type="match status" value="1"/>
</dbReference>
<evidence type="ECO:0000256" key="4">
    <source>
        <dbReference type="ARBA" id="ARBA00022741"/>
    </source>
</evidence>
<evidence type="ECO:0000256" key="3">
    <source>
        <dbReference type="ARBA" id="ARBA00022598"/>
    </source>
</evidence>
<dbReference type="InterPro" id="IPR003694">
    <property type="entry name" value="NAD_synthase"/>
</dbReference>
<dbReference type="InterPro" id="IPR022310">
    <property type="entry name" value="NAD/GMP_synthase"/>
</dbReference>
<comment type="pathway">
    <text evidence="1 7 8">Cofactor biosynthesis; NAD(+) biosynthesis; NAD(+) from deamido-NAD(+) (L-Gln route): step 1/1.</text>
</comment>
<dbReference type="GO" id="GO:0004359">
    <property type="term" value="F:glutaminase activity"/>
    <property type="evidence" value="ECO:0007669"/>
    <property type="project" value="InterPro"/>
</dbReference>
<dbReference type="PANTHER" id="PTHR23090:SF9">
    <property type="entry name" value="GLUTAMINE-DEPENDENT NAD(+) SYNTHETASE"/>
    <property type="match status" value="1"/>
</dbReference>
<dbReference type="GO" id="GO:0000257">
    <property type="term" value="F:nitrilase activity"/>
    <property type="evidence" value="ECO:0007669"/>
    <property type="project" value="UniProtKB-ARBA"/>
</dbReference>
<dbReference type="GO" id="GO:0003952">
    <property type="term" value="F:NAD+ synthase (glutamine-hydrolyzing) activity"/>
    <property type="evidence" value="ECO:0007669"/>
    <property type="project" value="UniProtKB-UniRule"/>
</dbReference>
<feature type="active site" description="For glutaminase activity" evidence="7">
    <location>
        <position position="126"/>
    </location>
</feature>
<dbReference type="InterPro" id="IPR014445">
    <property type="entry name" value="Gln-dep_NAD_synthase"/>
</dbReference>
<evidence type="ECO:0000256" key="8">
    <source>
        <dbReference type="PIRNR" id="PIRNR006630"/>
    </source>
</evidence>
<feature type="binding site" evidence="7">
    <location>
        <position position="403"/>
    </location>
    <ligand>
        <name>ATP</name>
        <dbReference type="ChEBI" id="CHEBI:30616"/>
    </ligand>
</feature>
<feature type="domain" description="CN hydrolase" evidence="11">
    <location>
        <begin position="1"/>
        <end position="259"/>
    </location>
</feature>
<evidence type="ECO:0000256" key="5">
    <source>
        <dbReference type="ARBA" id="ARBA00022840"/>
    </source>
</evidence>
<dbReference type="GO" id="GO:0005737">
    <property type="term" value="C:cytoplasm"/>
    <property type="evidence" value="ECO:0007669"/>
    <property type="project" value="InterPro"/>
</dbReference>
<proteinExistence type="inferred from homology"/>
<dbReference type="InterPro" id="IPR000132">
    <property type="entry name" value="Nitrilase/CN_hydratase_CS"/>
</dbReference>
<dbReference type="PROSITE" id="PS00920">
    <property type="entry name" value="NITRIL_CHT_1"/>
    <property type="match status" value="1"/>
</dbReference>
<feature type="binding site" evidence="7">
    <location>
        <position position="379"/>
    </location>
    <ligand>
        <name>deamido-NAD(+)</name>
        <dbReference type="ChEBI" id="CHEBI:58437"/>
        <note>ligand shared between two neighboring subunits</note>
    </ligand>
</feature>
<keyword evidence="3 7" id="KW-0436">Ligase</keyword>
<feature type="binding site" evidence="7">
    <location>
        <position position="132"/>
    </location>
    <ligand>
        <name>L-glutamine</name>
        <dbReference type="ChEBI" id="CHEBI:58359"/>
    </ligand>
</feature>
<evidence type="ECO:0000259" key="11">
    <source>
        <dbReference type="PROSITE" id="PS50263"/>
    </source>
</evidence>